<feature type="transmembrane region" description="Helical" evidence="1">
    <location>
        <begin position="116"/>
        <end position="134"/>
    </location>
</feature>
<keyword evidence="1" id="KW-0472">Membrane</keyword>
<evidence type="ECO:0000313" key="3">
    <source>
        <dbReference type="Proteomes" id="UP001334084"/>
    </source>
</evidence>
<evidence type="ECO:0000313" key="2">
    <source>
        <dbReference type="EMBL" id="WUR05167.1"/>
    </source>
</evidence>
<organism evidence="2 3">
    <name type="scientific">Vairimorpha necatrix</name>
    <dbReference type="NCBI Taxonomy" id="6039"/>
    <lineage>
        <taxon>Eukaryota</taxon>
        <taxon>Fungi</taxon>
        <taxon>Fungi incertae sedis</taxon>
        <taxon>Microsporidia</taxon>
        <taxon>Nosematidae</taxon>
        <taxon>Vairimorpha</taxon>
    </lineage>
</organism>
<dbReference type="AlphaFoldDB" id="A0AAX4JGR2"/>
<dbReference type="EMBL" id="CP142737">
    <property type="protein sequence ID" value="WUR05167.1"/>
    <property type="molecule type" value="Genomic_DNA"/>
</dbReference>
<gene>
    <name evidence="2" type="ORF">VNE69_12152</name>
</gene>
<dbReference type="Proteomes" id="UP001334084">
    <property type="component" value="Chromosome 12"/>
</dbReference>
<sequence length="150" mass="18145">MDTLCLFLFTVKTARRPNIKKEMLKKHIANLEQCLKGFDHRYTIPLEGDLYDYFQEHIKYETDWAKYKLSFVVNIPPKIQFFMKHARDIFMGIKFSGEEYDEEVKDMKNLEMNIELVFPIFFLYFFFGVFSAWIEFSEVMKESIIGKRFK</sequence>
<dbReference type="RefSeq" id="XP_065331312.1">
    <property type="nucleotide sequence ID" value="XM_065475240.1"/>
</dbReference>
<dbReference type="GeneID" id="90543014"/>
<keyword evidence="3" id="KW-1185">Reference proteome</keyword>
<accession>A0AAX4JGR2</accession>
<evidence type="ECO:0000256" key="1">
    <source>
        <dbReference type="SAM" id="Phobius"/>
    </source>
</evidence>
<protein>
    <submittedName>
        <fullName evidence="2">Uncharacterized protein</fullName>
    </submittedName>
</protein>
<keyword evidence="1" id="KW-1133">Transmembrane helix</keyword>
<dbReference type="KEGG" id="vnx:VNE69_12152"/>
<proteinExistence type="predicted"/>
<reference evidence="2" key="1">
    <citation type="journal article" date="2024" name="BMC Genomics">
        <title>Functional annotation of a divergent genome using sequence and structure-based similarity.</title>
        <authorList>
            <person name="Svedberg D."/>
            <person name="Winiger R.R."/>
            <person name="Berg A."/>
            <person name="Sharma H."/>
            <person name="Tellgren-Roth C."/>
            <person name="Debrunner-Vossbrinck B.A."/>
            <person name="Vossbrinck C.R."/>
            <person name="Barandun J."/>
        </authorList>
    </citation>
    <scope>NUCLEOTIDE SEQUENCE</scope>
    <source>
        <strain evidence="2">Illinois isolate</strain>
    </source>
</reference>
<name>A0AAX4JGR2_9MICR</name>
<keyword evidence="1" id="KW-0812">Transmembrane</keyword>